<dbReference type="PANTHER" id="PTHR12302">
    <property type="entry name" value="EBNA2 BINDING PROTEIN P100"/>
    <property type="match status" value="1"/>
</dbReference>
<evidence type="ECO:0000313" key="5">
    <source>
        <dbReference type="EMBL" id="KTR88026.1"/>
    </source>
</evidence>
<keyword evidence="1" id="KW-0540">Nuclease</keyword>
<evidence type="ECO:0000256" key="3">
    <source>
        <dbReference type="ARBA" id="ARBA00022801"/>
    </source>
</evidence>
<dbReference type="Pfam" id="PF00565">
    <property type="entry name" value="SNase"/>
    <property type="match status" value="1"/>
</dbReference>
<reference evidence="5 6" key="1">
    <citation type="journal article" date="2016" name="Front. Microbiol.">
        <title>Genomic Resource of Rice Seed Associated Bacteria.</title>
        <authorList>
            <person name="Midha S."/>
            <person name="Bansal K."/>
            <person name="Sharma S."/>
            <person name="Kumar N."/>
            <person name="Patil P.P."/>
            <person name="Chaudhry V."/>
            <person name="Patil P.B."/>
        </authorList>
    </citation>
    <scope>NUCLEOTIDE SEQUENCE [LARGE SCALE GENOMIC DNA]</scope>
    <source>
        <strain evidence="5 6">NS220</strain>
    </source>
</reference>
<feature type="domain" description="TNase-like" evidence="4">
    <location>
        <begin position="8"/>
        <end position="141"/>
    </location>
</feature>
<dbReference type="AlphaFoldDB" id="A0A147ET22"/>
<dbReference type="PATRIC" id="fig|2033.6.peg.895"/>
<dbReference type="SMART" id="SM00318">
    <property type="entry name" value="SNc"/>
    <property type="match status" value="1"/>
</dbReference>
<evidence type="ECO:0000259" key="4">
    <source>
        <dbReference type="PROSITE" id="PS50830"/>
    </source>
</evidence>
<dbReference type="SUPFAM" id="SSF50199">
    <property type="entry name" value="Staphylococcal nuclease"/>
    <property type="match status" value="1"/>
</dbReference>
<name>A0A147ET22_MICTE</name>
<accession>A0A147ET22</accession>
<dbReference type="GO" id="GO:0004519">
    <property type="term" value="F:endonuclease activity"/>
    <property type="evidence" value="ECO:0007669"/>
    <property type="project" value="UniProtKB-KW"/>
</dbReference>
<comment type="caution">
    <text evidence="5">The sequence shown here is derived from an EMBL/GenBank/DDBJ whole genome shotgun (WGS) entry which is preliminary data.</text>
</comment>
<dbReference type="InterPro" id="IPR035437">
    <property type="entry name" value="SNase_OB-fold_sf"/>
</dbReference>
<evidence type="ECO:0000256" key="1">
    <source>
        <dbReference type="ARBA" id="ARBA00022722"/>
    </source>
</evidence>
<dbReference type="RefSeq" id="WP_081323239.1">
    <property type="nucleotide sequence ID" value="NZ_LDRT01000148.1"/>
</dbReference>
<keyword evidence="3" id="KW-0378">Hydrolase</keyword>
<organism evidence="5 6">
    <name type="scientific">Microbacterium testaceum</name>
    <name type="common">Aureobacterium testaceum</name>
    <name type="synonym">Brevibacterium testaceum</name>
    <dbReference type="NCBI Taxonomy" id="2033"/>
    <lineage>
        <taxon>Bacteria</taxon>
        <taxon>Bacillati</taxon>
        <taxon>Actinomycetota</taxon>
        <taxon>Actinomycetes</taxon>
        <taxon>Micrococcales</taxon>
        <taxon>Microbacteriaceae</taxon>
        <taxon>Microbacterium</taxon>
    </lineage>
</organism>
<dbReference type="OrthoDB" id="5241375at2"/>
<gene>
    <name evidence="5" type="ORF">NS220_16630</name>
</gene>
<sequence length="149" mass="16287">PTHPSEQPSEHAVVDAVVDGDTFKIATTNGLVRVRIIGIDTPEIGRDGAASECYAEQARDELDQLIYGHTVELFTDPTQAETDKYGRLLRHVYVDGVNVALTELEAGAGREYTYDKPYAEQDDYRAAQRTATAAKRGKWGSCPTESSAP</sequence>
<dbReference type="Proteomes" id="UP000075025">
    <property type="component" value="Unassembled WGS sequence"/>
</dbReference>
<dbReference type="EMBL" id="LDRT01000148">
    <property type="protein sequence ID" value="KTR88026.1"/>
    <property type="molecule type" value="Genomic_DNA"/>
</dbReference>
<evidence type="ECO:0000313" key="6">
    <source>
        <dbReference type="Proteomes" id="UP000075025"/>
    </source>
</evidence>
<keyword evidence="2" id="KW-0255">Endonuclease</keyword>
<protein>
    <recommendedName>
        <fullName evidence="4">TNase-like domain-containing protein</fullName>
    </recommendedName>
</protein>
<dbReference type="Gene3D" id="2.40.50.90">
    <property type="match status" value="1"/>
</dbReference>
<dbReference type="InterPro" id="IPR016071">
    <property type="entry name" value="Staphylococal_nuclease_OB-fold"/>
</dbReference>
<dbReference type="PROSITE" id="PS50830">
    <property type="entry name" value="TNASE_3"/>
    <property type="match status" value="1"/>
</dbReference>
<dbReference type="GO" id="GO:0016787">
    <property type="term" value="F:hydrolase activity"/>
    <property type="evidence" value="ECO:0007669"/>
    <property type="project" value="UniProtKB-KW"/>
</dbReference>
<feature type="non-terminal residue" evidence="5">
    <location>
        <position position="1"/>
    </location>
</feature>
<proteinExistence type="predicted"/>
<dbReference type="PANTHER" id="PTHR12302:SF3">
    <property type="entry name" value="SERINE_THREONINE-PROTEIN KINASE 31"/>
    <property type="match status" value="1"/>
</dbReference>
<evidence type="ECO:0000256" key="2">
    <source>
        <dbReference type="ARBA" id="ARBA00022759"/>
    </source>
</evidence>